<evidence type="ECO:0000313" key="1">
    <source>
        <dbReference type="EMBL" id="ONM47929.1"/>
    </source>
</evidence>
<name>A0A1W0BFU9_9NOCA</name>
<keyword evidence="2" id="KW-1185">Reference proteome</keyword>
<accession>A0A1W0BFU9</accession>
<dbReference type="EMBL" id="MUMY01000012">
    <property type="protein sequence ID" value="ONM47929.1"/>
    <property type="molecule type" value="Genomic_DNA"/>
</dbReference>
<sequence length="95" mass="10487">MGYEWPAWALEALAELGVEPHEVMHVLTGPGRRWPRPVRGKGGLPALMVIGRTGSGQPLAVVVRPVSRWDQQVIGVLPVTGELLAQFVKWEGERR</sequence>
<comment type="caution">
    <text evidence="1">The sequence shown here is derived from an EMBL/GenBank/DDBJ whole genome shotgun (WGS) entry which is preliminary data.</text>
</comment>
<dbReference type="RefSeq" id="WP_077117551.1">
    <property type="nucleotide sequence ID" value="NZ_LOKT01000016.1"/>
</dbReference>
<dbReference type="AlphaFoldDB" id="A0A1W0BFU9"/>
<organism evidence="1 2">
    <name type="scientific">Nocardia donostiensis</name>
    <dbReference type="NCBI Taxonomy" id="1538463"/>
    <lineage>
        <taxon>Bacteria</taxon>
        <taxon>Bacillati</taxon>
        <taxon>Actinomycetota</taxon>
        <taxon>Actinomycetes</taxon>
        <taxon>Mycobacteriales</taxon>
        <taxon>Nocardiaceae</taxon>
        <taxon>Nocardia</taxon>
    </lineage>
</organism>
<protein>
    <submittedName>
        <fullName evidence="1">Uncharacterized protein</fullName>
    </submittedName>
</protein>
<reference evidence="1 2" key="1">
    <citation type="journal article" date="2016" name="Antonie Van Leeuwenhoek">
        <title>Nocardia donostiensis sp. nov., isolated from human respiratory specimens.</title>
        <authorList>
            <person name="Ercibengoa M."/>
            <person name="Bell M."/>
            <person name="Marimon J.M."/>
            <person name="Humrighouse B."/>
            <person name="Klenk H.P."/>
            <person name="Potter G."/>
            <person name="Perez-Trallero E."/>
        </authorList>
    </citation>
    <scope>NUCLEOTIDE SEQUENCE [LARGE SCALE GENOMIC DNA]</scope>
    <source>
        <strain evidence="1 2">X1655</strain>
    </source>
</reference>
<evidence type="ECO:0000313" key="2">
    <source>
        <dbReference type="Proteomes" id="UP000188836"/>
    </source>
</evidence>
<dbReference type="Proteomes" id="UP000188836">
    <property type="component" value="Unassembled WGS sequence"/>
</dbReference>
<dbReference type="OrthoDB" id="4554604at2"/>
<proteinExistence type="predicted"/>
<gene>
    <name evidence="1" type="ORF">B0T46_14910</name>
</gene>